<evidence type="ECO:0000256" key="1">
    <source>
        <dbReference type="ARBA" id="ARBA00011063"/>
    </source>
</evidence>
<evidence type="ECO:0000256" key="4">
    <source>
        <dbReference type="ARBA" id="ARBA00022912"/>
    </source>
</evidence>
<dbReference type="Pfam" id="PF01451">
    <property type="entry name" value="LMWPc"/>
    <property type="match status" value="1"/>
</dbReference>
<reference evidence="7" key="2">
    <citation type="submission" date="2020-09" db="EMBL/GenBank/DDBJ databases">
        <authorList>
            <person name="Sun Q."/>
            <person name="Kim S."/>
        </authorList>
    </citation>
    <scope>NUCLEOTIDE SEQUENCE</scope>
    <source>
        <strain evidence="7">KCTC 32020</strain>
    </source>
</reference>
<evidence type="ECO:0000259" key="6">
    <source>
        <dbReference type="SMART" id="SM00226"/>
    </source>
</evidence>
<dbReference type="Proteomes" id="UP000636453">
    <property type="component" value="Unassembled WGS sequence"/>
</dbReference>
<gene>
    <name evidence="7" type="ORF">GCM10007167_20300</name>
</gene>
<protein>
    <recommendedName>
        <fullName evidence="2">protein-tyrosine-phosphatase</fullName>
        <ecNumber evidence="2">3.1.3.48</ecNumber>
    </recommendedName>
</protein>
<dbReference type="Gene3D" id="3.40.50.2300">
    <property type="match status" value="1"/>
</dbReference>
<dbReference type="InterPro" id="IPR023485">
    <property type="entry name" value="Ptyr_pPase"/>
</dbReference>
<feature type="active site" description="Proton donor" evidence="5">
    <location>
        <position position="127"/>
    </location>
</feature>
<evidence type="ECO:0000256" key="5">
    <source>
        <dbReference type="PIRSR" id="PIRSR617867-1"/>
    </source>
</evidence>
<dbReference type="InterPro" id="IPR050438">
    <property type="entry name" value="LMW_PTPase"/>
</dbReference>
<dbReference type="AlphaFoldDB" id="A0A918Z5C9"/>
<dbReference type="InterPro" id="IPR017867">
    <property type="entry name" value="Tyr_phospatase_low_mol_wt"/>
</dbReference>
<accession>A0A918Z5C9</accession>
<comment type="caution">
    <text evidence="7">The sequence shown here is derived from an EMBL/GenBank/DDBJ whole genome shotgun (WGS) entry which is preliminary data.</text>
</comment>
<keyword evidence="3" id="KW-0378">Hydrolase</keyword>
<evidence type="ECO:0000256" key="3">
    <source>
        <dbReference type="ARBA" id="ARBA00022801"/>
    </source>
</evidence>
<evidence type="ECO:0000256" key="2">
    <source>
        <dbReference type="ARBA" id="ARBA00013064"/>
    </source>
</evidence>
<dbReference type="EMBL" id="BNCF01000011">
    <property type="protein sequence ID" value="GHE38048.1"/>
    <property type="molecule type" value="Genomic_DNA"/>
</dbReference>
<organism evidence="7 8">
    <name type="scientific">Vulcaniibacterium thermophilum</name>
    <dbReference type="NCBI Taxonomy" id="1169913"/>
    <lineage>
        <taxon>Bacteria</taxon>
        <taxon>Pseudomonadati</taxon>
        <taxon>Pseudomonadota</taxon>
        <taxon>Gammaproteobacteria</taxon>
        <taxon>Lysobacterales</taxon>
        <taxon>Lysobacteraceae</taxon>
        <taxon>Vulcaniibacterium</taxon>
    </lineage>
</organism>
<feature type="domain" description="Phosphotyrosine protein phosphatase I" evidence="6">
    <location>
        <begin position="4"/>
        <end position="153"/>
    </location>
</feature>
<keyword evidence="4" id="KW-0904">Protein phosphatase</keyword>
<dbReference type="InterPro" id="IPR036196">
    <property type="entry name" value="Ptyr_pPase_sf"/>
</dbReference>
<dbReference type="PANTHER" id="PTHR11717:SF7">
    <property type="entry name" value="LOW MOLECULAR WEIGHT PHOSPHOTYROSINE PROTEIN PHOSPHATASE"/>
    <property type="match status" value="1"/>
</dbReference>
<dbReference type="PRINTS" id="PR00719">
    <property type="entry name" value="LMWPTPASE"/>
</dbReference>
<keyword evidence="8" id="KW-1185">Reference proteome</keyword>
<comment type="similarity">
    <text evidence="1">Belongs to the low molecular weight phosphotyrosine protein phosphatase family.</text>
</comment>
<dbReference type="CDD" id="cd16343">
    <property type="entry name" value="LMWPTP"/>
    <property type="match status" value="1"/>
</dbReference>
<dbReference type="PANTHER" id="PTHR11717">
    <property type="entry name" value="LOW MOLECULAR WEIGHT PROTEIN TYROSINE PHOSPHATASE"/>
    <property type="match status" value="1"/>
</dbReference>
<evidence type="ECO:0000313" key="8">
    <source>
        <dbReference type="Proteomes" id="UP000636453"/>
    </source>
</evidence>
<dbReference type="SMART" id="SM00226">
    <property type="entry name" value="LMWPc"/>
    <property type="match status" value="1"/>
</dbReference>
<reference evidence="7" key="1">
    <citation type="journal article" date="2014" name="Int. J. Syst. Evol. Microbiol.">
        <title>Complete genome sequence of Corynebacterium casei LMG S-19264T (=DSM 44701T), isolated from a smear-ripened cheese.</title>
        <authorList>
            <consortium name="US DOE Joint Genome Institute (JGI-PGF)"/>
            <person name="Walter F."/>
            <person name="Albersmeier A."/>
            <person name="Kalinowski J."/>
            <person name="Ruckert C."/>
        </authorList>
    </citation>
    <scope>NUCLEOTIDE SEQUENCE</scope>
    <source>
        <strain evidence="7">KCTC 32020</strain>
    </source>
</reference>
<name>A0A918Z5C9_9GAMM</name>
<evidence type="ECO:0000313" key="7">
    <source>
        <dbReference type="EMBL" id="GHE38048.1"/>
    </source>
</evidence>
<proteinExistence type="inferred from homology"/>
<feature type="active site" description="Nucleophile" evidence="5">
    <location>
        <position position="10"/>
    </location>
</feature>
<dbReference type="GO" id="GO:0004725">
    <property type="term" value="F:protein tyrosine phosphatase activity"/>
    <property type="evidence" value="ECO:0007669"/>
    <property type="project" value="UniProtKB-EC"/>
</dbReference>
<sequence length="163" mass="18070">MPDMRLLIVCLGNICRSPMAEGVIRARIEASPLAGRVKVDSVGTGHWHVGDPPDPRAIATAARHGVDISGLRGRQLWPQDYRNFDWLLCADKSNLRAVRARTPADARAQSALLLDWAGVEPDGEVPDPYTGELRDFEHVWGLLDRAADGVVRRLQRELDGRFV</sequence>
<dbReference type="EC" id="3.1.3.48" evidence="2"/>
<feature type="active site" evidence="5">
    <location>
        <position position="16"/>
    </location>
</feature>
<dbReference type="SUPFAM" id="SSF52788">
    <property type="entry name" value="Phosphotyrosine protein phosphatases I"/>
    <property type="match status" value="1"/>
</dbReference>